<evidence type="ECO:0000313" key="3">
    <source>
        <dbReference type="Proteomes" id="UP001357485"/>
    </source>
</evidence>
<proteinExistence type="predicted"/>
<feature type="region of interest" description="Disordered" evidence="1">
    <location>
        <begin position="80"/>
        <end position="185"/>
    </location>
</feature>
<comment type="caution">
    <text evidence="2">The sequence shown here is derived from an EMBL/GenBank/DDBJ whole genome shotgun (WGS) entry which is preliminary data.</text>
</comment>
<name>A0ABR0LJN3_9PEZI</name>
<feature type="non-terminal residue" evidence="2">
    <location>
        <position position="185"/>
    </location>
</feature>
<keyword evidence="3" id="KW-1185">Reference proteome</keyword>
<dbReference type="Proteomes" id="UP001357485">
    <property type="component" value="Unassembled WGS sequence"/>
</dbReference>
<feature type="compositionally biased region" description="Low complexity" evidence="1">
    <location>
        <begin position="102"/>
        <end position="115"/>
    </location>
</feature>
<organism evidence="2 3">
    <name type="scientific">Cryomyces antarcticus</name>
    <dbReference type="NCBI Taxonomy" id="329879"/>
    <lineage>
        <taxon>Eukaryota</taxon>
        <taxon>Fungi</taxon>
        <taxon>Dikarya</taxon>
        <taxon>Ascomycota</taxon>
        <taxon>Pezizomycotina</taxon>
        <taxon>Dothideomycetes</taxon>
        <taxon>Dothideomycetes incertae sedis</taxon>
        <taxon>Cryomyces</taxon>
    </lineage>
</organism>
<evidence type="ECO:0000313" key="2">
    <source>
        <dbReference type="EMBL" id="KAK5187850.1"/>
    </source>
</evidence>
<reference evidence="2 3" key="1">
    <citation type="submission" date="2023-08" db="EMBL/GenBank/DDBJ databases">
        <title>Black Yeasts Isolated from many extreme environments.</title>
        <authorList>
            <person name="Coleine C."/>
            <person name="Stajich J.E."/>
            <person name="Selbmann L."/>
        </authorList>
    </citation>
    <scope>NUCLEOTIDE SEQUENCE [LARGE SCALE GENOMIC DNA]</scope>
    <source>
        <strain evidence="2 3">CCFEE 536</strain>
    </source>
</reference>
<gene>
    <name evidence="2" type="ORF">LTR16_009395</name>
</gene>
<accession>A0ABR0LJN3</accession>
<feature type="region of interest" description="Disordered" evidence="1">
    <location>
        <begin position="1"/>
        <end position="22"/>
    </location>
</feature>
<sequence>MSSQTDSQSTGPYTYQRASTMSTRAILDGTDLPLTPGTRSEAEAALSANIDYQTSSAAPITSQHTFPNSGNNDGLDEVDGDVHGSVFRPGMPRRTTTHYEEAAAAARATATHQETPPSTSSEQHDATGYSYRSAGPSSSAYSAAAAAARHDRPEMLGRQQSWSAQDLKRMMSERLMAGGSEDAGF</sequence>
<evidence type="ECO:0000256" key="1">
    <source>
        <dbReference type="SAM" id="MobiDB-lite"/>
    </source>
</evidence>
<feature type="compositionally biased region" description="Low complexity" evidence="1">
    <location>
        <begin position="128"/>
        <end position="147"/>
    </location>
</feature>
<protein>
    <submittedName>
        <fullName evidence="2">Uncharacterized protein</fullName>
    </submittedName>
</protein>
<dbReference type="EMBL" id="JAVRRA010018856">
    <property type="protein sequence ID" value="KAK5187850.1"/>
    <property type="molecule type" value="Genomic_DNA"/>
</dbReference>